<proteinExistence type="predicted"/>
<dbReference type="InterPro" id="IPR036291">
    <property type="entry name" value="NAD(P)-bd_dom_sf"/>
</dbReference>
<comment type="caution">
    <text evidence="3">The sequence shown here is derived from an EMBL/GenBank/DDBJ whole genome shotgun (WGS) entry which is preliminary data.</text>
</comment>
<dbReference type="PANTHER" id="PTHR43818:SF11">
    <property type="entry name" value="BCDNA.GH03377"/>
    <property type="match status" value="1"/>
</dbReference>
<accession>A0A8I2GNR4</accession>
<organism evidence="3 4">
    <name type="scientific">Rhizobium leguminosarum bv. viciae</name>
    <dbReference type="NCBI Taxonomy" id="387"/>
    <lineage>
        <taxon>Bacteria</taxon>
        <taxon>Pseudomonadati</taxon>
        <taxon>Pseudomonadota</taxon>
        <taxon>Alphaproteobacteria</taxon>
        <taxon>Hyphomicrobiales</taxon>
        <taxon>Rhizobiaceae</taxon>
        <taxon>Rhizobium/Agrobacterium group</taxon>
        <taxon>Rhizobium</taxon>
    </lineage>
</organism>
<dbReference type="Gene3D" id="3.40.50.720">
    <property type="entry name" value="NAD(P)-binding Rossmann-like Domain"/>
    <property type="match status" value="1"/>
</dbReference>
<dbReference type="InterPro" id="IPR050463">
    <property type="entry name" value="Gfo/Idh/MocA_oxidrdct_glycsds"/>
</dbReference>
<dbReference type="Pfam" id="PF01408">
    <property type="entry name" value="GFO_IDH_MocA"/>
    <property type="match status" value="1"/>
</dbReference>
<evidence type="ECO:0000259" key="2">
    <source>
        <dbReference type="Pfam" id="PF01408"/>
    </source>
</evidence>
<feature type="domain" description="Gfo/Idh/MocA-like oxidoreductase N-terminal" evidence="2">
    <location>
        <begin position="9"/>
        <end position="130"/>
    </location>
</feature>
<reference evidence="3" key="1">
    <citation type="submission" date="2019-10" db="EMBL/GenBank/DDBJ databases">
        <title>Rhizobium leguminosarum symbiovar viciae collection.</title>
        <authorList>
            <person name="Boivin S."/>
            <person name="Lepetit M."/>
        </authorList>
    </citation>
    <scope>NUCLEOTIDE SEQUENCE</scope>
    <source>
        <strain evidence="3">L143</strain>
    </source>
</reference>
<dbReference type="InterPro" id="IPR000683">
    <property type="entry name" value="Gfo/Idh/MocA-like_OxRdtase_N"/>
</dbReference>
<dbReference type="Proteomes" id="UP000662259">
    <property type="component" value="Unassembled WGS sequence"/>
</dbReference>
<evidence type="ECO:0000313" key="4">
    <source>
        <dbReference type="Proteomes" id="UP000662259"/>
    </source>
</evidence>
<dbReference type="PANTHER" id="PTHR43818">
    <property type="entry name" value="BCDNA.GH03377"/>
    <property type="match status" value="1"/>
</dbReference>
<sequence>MEFLVSKIINIGVIGCGEAAQILHIPTLRELSDRFAITALCDASPKVVAGVSASVPGATLHTNASTLLDDSSVDAVVIANPNTYHAPVAIEAMEKGKHVLIEKPMCMTLSEADLLAEAERRTGVTVQVGYMRRHAPAFEEAVALVAPLRGKINFARVHDIIGPNESFISATVPVVRGSDIPHSVLDRTYGETRAKLIEAIGTDDEQLGRVYSLLLGLSSHDISAMRELIGLPKGVIHASHRRGGQFITAAFDYGDFVCQFETGIDSMARFDAHLEVYTPELVVRVDYDTPYIRHQPARLALTSANTQHGVAHSVGHKTRGDSFVIEWTRFHAAIVEGAAHKTTIADAREDLELFAKMMAVMKGD</sequence>
<dbReference type="Gene3D" id="3.30.360.10">
    <property type="entry name" value="Dihydrodipicolinate Reductase, domain 2"/>
    <property type="match status" value="1"/>
</dbReference>
<dbReference type="EMBL" id="WIEZ01000001">
    <property type="protein sequence ID" value="NKM43577.1"/>
    <property type="molecule type" value="Genomic_DNA"/>
</dbReference>
<dbReference type="AlphaFoldDB" id="A0A8I2GNR4"/>
<dbReference type="SUPFAM" id="SSF51735">
    <property type="entry name" value="NAD(P)-binding Rossmann-fold domains"/>
    <property type="match status" value="1"/>
</dbReference>
<protein>
    <submittedName>
        <fullName evidence="3">Gfo/Idh/MocA family oxidoreductase</fullName>
    </submittedName>
</protein>
<evidence type="ECO:0000256" key="1">
    <source>
        <dbReference type="ARBA" id="ARBA00023002"/>
    </source>
</evidence>
<gene>
    <name evidence="3" type="ORF">GFL91_00930</name>
</gene>
<name>A0A8I2GNR4_RHILV</name>
<dbReference type="GO" id="GO:0000166">
    <property type="term" value="F:nucleotide binding"/>
    <property type="evidence" value="ECO:0007669"/>
    <property type="project" value="InterPro"/>
</dbReference>
<keyword evidence="1" id="KW-0560">Oxidoreductase</keyword>
<evidence type="ECO:0000313" key="3">
    <source>
        <dbReference type="EMBL" id="NKM43577.1"/>
    </source>
</evidence>
<dbReference type="GO" id="GO:0016491">
    <property type="term" value="F:oxidoreductase activity"/>
    <property type="evidence" value="ECO:0007669"/>
    <property type="project" value="UniProtKB-KW"/>
</dbReference>